<gene>
    <name evidence="2" type="ORF">EHE19_002840</name>
</gene>
<evidence type="ECO:0000313" key="2">
    <source>
        <dbReference type="EMBL" id="QNU67479.1"/>
    </source>
</evidence>
<feature type="domain" description="Abortive phage infection protein C-terminal" evidence="1">
    <location>
        <begin position="232"/>
        <end position="503"/>
    </location>
</feature>
<accession>A0A4U7JHF7</accession>
<name>A0A4U7JHF7_9FIRM</name>
<sequence>MDSKLDRIVSRIEEYLLGTSNTVEKGRKFVEWILLDVFDKTESELEDDDIENGIGVIISDGSYDKGIDAAFIFCGTLYLIQAKYGLSHSEDNVYAFISKMETFLNDEYCLKNNSIQRIRDLLFDRDKVNDIQIFYITNNFIDVDVFENKVSKFNEASPEICGISCRMRILGLLQIFEYQDEMANAIPSKFKGKKSGIIIENHFENREHTTIVAEVALKNLAQFVKKDREYLFYSNIRNFLGSNKINKKIAETFHNPKNFWYYNNGITIVCEDYELKNDFQLTIDTPQIVNGCQTASVIYNQWEALKRPNNLEGTILVKIIRDTNNKRADITRYTNSQNAVTGKDFFALESFQKELKKQFAYLGFNYEIQRNATILREDKQKYKGNSKYDYLFDKSFKSRKCTMIAKEVIQAYVSGILLNPAKAKSIGDYVPGGQFYNNTFNDSTPEDPRYYLFPYAIMYYSRNILEHKKDDKLRASNLLFISLYFRTILKIFNKIDLFKEEVFSIKDYPDKKKIIECFDTLFISSEYNIALIKLIENIMEQIYDDSTVIEVIGENLPKFLKNTIESERIVKIINFKIENRLNKKDSIALIDDIKDIFNL</sequence>
<dbReference type="Proteomes" id="UP000306409">
    <property type="component" value="Chromosome"/>
</dbReference>
<evidence type="ECO:0000259" key="1">
    <source>
        <dbReference type="Pfam" id="PF10592"/>
    </source>
</evidence>
<dbReference type="RefSeq" id="WP_137697519.1">
    <property type="nucleotide sequence ID" value="NZ_CP061336.1"/>
</dbReference>
<dbReference type="InterPro" id="IPR018891">
    <property type="entry name" value="AIPR_C"/>
</dbReference>
<dbReference type="AlphaFoldDB" id="A0A4U7JHF7"/>
<evidence type="ECO:0000313" key="3">
    <source>
        <dbReference type="Proteomes" id="UP000306409"/>
    </source>
</evidence>
<organism evidence="2 3">
    <name type="scientific">Ruminiclostridium herbifermentans</name>
    <dbReference type="NCBI Taxonomy" id="2488810"/>
    <lineage>
        <taxon>Bacteria</taxon>
        <taxon>Bacillati</taxon>
        <taxon>Bacillota</taxon>
        <taxon>Clostridia</taxon>
        <taxon>Eubacteriales</taxon>
        <taxon>Oscillospiraceae</taxon>
        <taxon>Ruminiclostridium</taxon>
    </lineage>
</organism>
<keyword evidence="3" id="KW-1185">Reference proteome</keyword>
<dbReference type="OrthoDB" id="9806213at2"/>
<dbReference type="KEGG" id="rher:EHE19_002840"/>
<dbReference type="Pfam" id="PF10592">
    <property type="entry name" value="AIPR"/>
    <property type="match status" value="1"/>
</dbReference>
<dbReference type="EMBL" id="CP061336">
    <property type="protein sequence ID" value="QNU67479.1"/>
    <property type="molecule type" value="Genomic_DNA"/>
</dbReference>
<proteinExistence type="predicted"/>
<reference evidence="2 3" key="1">
    <citation type="submission" date="2020-09" db="EMBL/GenBank/DDBJ databases">
        <title>Characterization and genome sequencing of Ruminiclostridium sp. nov. MA18.</title>
        <authorList>
            <person name="Rettenmaier R."/>
            <person name="Kowollik M.-L."/>
            <person name="Liebl W."/>
            <person name="Zverlov V."/>
        </authorList>
    </citation>
    <scope>NUCLEOTIDE SEQUENCE [LARGE SCALE GENOMIC DNA]</scope>
    <source>
        <strain evidence="2 3">MA18</strain>
    </source>
</reference>
<protein>
    <submittedName>
        <fullName evidence="2">AIPR family protein</fullName>
    </submittedName>
</protein>